<name>C5LDR8_PERM5</name>
<sequence>MPYESAGSVASGLMDAPHPNVGDRFMSGGAAAANTFTMRSNCSRVYNSVGSIDEAELRQKIEDSLRAQGLFVSPVREKQLLRSVGARVLNKRAAMENAAACGFNSPSMIGSTMLANPAMFDVHDTSVGQFNSGQQLVEPLLPGSRLPSMVGPTPVPSSAFDGTPHGLNRLMAHKTGQPSFTRLHSQMFLQPPQATGGPTQPHELLSSDNSIPHPGPTMLPCGGEDMSSPQVSAIDLPFMVPVEEGATESVVGEEDGPSPPRNTPIDHDDSEKYFYTLNRIIVSRSSESSLVLMNMPSIWSIETDDDCEAFLAYCDCLTAGLERVLLVAGGRDTLLDF</sequence>
<evidence type="ECO:0000313" key="2">
    <source>
        <dbReference type="EMBL" id="EER05082.1"/>
    </source>
</evidence>
<dbReference type="Proteomes" id="UP000007800">
    <property type="component" value="Unassembled WGS sequence"/>
</dbReference>
<feature type="region of interest" description="Disordered" evidence="1">
    <location>
        <begin position="247"/>
        <end position="269"/>
    </location>
</feature>
<protein>
    <recommendedName>
        <fullName evidence="4">SLC12A transporter C-terminal domain-containing protein</fullName>
    </recommendedName>
</protein>
<dbReference type="EMBL" id="GG681070">
    <property type="protein sequence ID" value="EER05082.1"/>
    <property type="molecule type" value="Genomic_DNA"/>
</dbReference>
<accession>C5LDR8</accession>
<dbReference type="OrthoDB" id="437184at2759"/>
<dbReference type="GeneID" id="9050620"/>
<organism evidence="3">
    <name type="scientific">Perkinsus marinus (strain ATCC 50983 / TXsc)</name>
    <dbReference type="NCBI Taxonomy" id="423536"/>
    <lineage>
        <taxon>Eukaryota</taxon>
        <taxon>Sar</taxon>
        <taxon>Alveolata</taxon>
        <taxon>Perkinsozoa</taxon>
        <taxon>Perkinsea</taxon>
        <taxon>Perkinsida</taxon>
        <taxon>Perkinsidae</taxon>
        <taxon>Perkinsus</taxon>
    </lineage>
</organism>
<evidence type="ECO:0000256" key="1">
    <source>
        <dbReference type="SAM" id="MobiDB-lite"/>
    </source>
</evidence>
<dbReference type="RefSeq" id="XP_002773266.1">
    <property type="nucleotide sequence ID" value="XM_002773220.1"/>
</dbReference>
<gene>
    <name evidence="2" type="ORF">Pmar_PMAR026516</name>
</gene>
<evidence type="ECO:0008006" key="4">
    <source>
        <dbReference type="Google" id="ProtNLM"/>
    </source>
</evidence>
<evidence type="ECO:0000313" key="3">
    <source>
        <dbReference type="Proteomes" id="UP000007800"/>
    </source>
</evidence>
<keyword evidence="3" id="KW-1185">Reference proteome</keyword>
<dbReference type="AlphaFoldDB" id="C5LDR8"/>
<proteinExistence type="predicted"/>
<dbReference type="InParanoid" id="C5LDR8"/>
<reference evidence="2 3" key="1">
    <citation type="submission" date="2008-07" db="EMBL/GenBank/DDBJ databases">
        <authorList>
            <person name="El-Sayed N."/>
            <person name="Caler E."/>
            <person name="Inman J."/>
            <person name="Amedeo P."/>
            <person name="Hass B."/>
            <person name="Wortman J."/>
        </authorList>
    </citation>
    <scope>NUCLEOTIDE SEQUENCE [LARGE SCALE GENOMIC DNA]</scope>
    <source>
        <strain evidence="3">ATCC 50983 / TXsc</strain>
    </source>
</reference>